<gene>
    <name evidence="1" type="ORF">SAMN05216267_103674</name>
</gene>
<dbReference type="RefSeq" id="WP_407640335.1">
    <property type="nucleotide sequence ID" value="NZ_FODD01000036.1"/>
</dbReference>
<proteinExistence type="predicted"/>
<dbReference type="AlphaFoldDB" id="A0A1H8RSP2"/>
<evidence type="ECO:0000313" key="1">
    <source>
        <dbReference type="EMBL" id="SEO69372.1"/>
    </source>
</evidence>
<dbReference type="Proteomes" id="UP000181951">
    <property type="component" value="Unassembled WGS sequence"/>
</dbReference>
<keyword evidence="2" id="KW-1185">Reference proteome</keyword>
<name>A0A1H8RSP2_9ACTN</name>
<organism evidence="1 2">
    <name type="scientific">Actinacidiphila rubida</name>
    <dbReference type="NCBI Taxonomy" id="310780"/>
    <lineage>
        <taxon>Bacteria</taxon>
        <taxon>Bacillati</taxon>
        <taxon>Actinomycetota</taxon>
        <taxon>Actinomycetes</taxon>
        <taxon>Kitasatosporales</taxon>
        <taxon>Streptomycetaceae</taxon>
        <taxon>Actinacidiphila</taxon>
    </lineage>
</organism>
<protein>
    <submittedName>
        <fullName evidence="1">Uncharacterized protein</fullName>
    </submittedName>
</protein>
<dbReference type="EMBL" id="FODD01000036">
    <property type="protein sequence ID" value="SEO69372.1"/>
    <property type="molecule type" value="Genomic_DNA"/>
</dbReference>
<sequence length="46" mass="5242">MNHTEDEITAELMRSLLEDQHPDLAGRPVQLGAHGWDNQMWRPCAA</sequence>
<accession>A0A1H8RSP2</accession>
<dbReference type="Gene3D" id="3.30.200.20">
    <property type="entry name" value="Phosphorylase Kinase, domain 1"/>
    <property type="match status" value="1"/>
</dbReference>
<evidence type="ECO:0000313" key="2">
    <source>
        <dbReference type="Proteomes" id="UP000181951"/>
    </source>
</evidence>
<reference evidence="1 2" key="1">
    <citation type="submission" date="2016-10" db="EMBL/GenBank/DDBJ databases">
        <authorList>
            <person name="de Groot N.N."/>
        </authorList>
    </citation>
    <scope>NUCLEOTIDE SEQUENCE [LARGE SCALE GENOMIC DNA]</scope>
    <source>
        <strain evidence="1 2">CGMCC 4.2026</strain>
    </source>
</reference>